<comment type="function">
    <text evidence="6">Catalyzes the phosphorylation of D-fructose 6-phosphate, the first committing step of glycolysis. Uses inorganic phosphate (PPi) as phosphoryl donor instead of ATP like common ATP-dependent phosphofructokinases (ATP-PFKs), which renders the reaction reversible, and can thus function both in glycolysis and gluconeogenesis. Consistently, PPi-PFK can replace the enzymes of both the forward (ATP-PFK) and reverse (fructose-bisphosphatase (FBPase)) reactions.</text>
</comment>
<feature type="site" description="Important for catalytic activity; stabilizes the transition state when the phosphoryl donor is PPi" evidence="6">
    <location>
        <position position="140"/>
    </location>
</feature>
<dbReference type="UniPathway" id="UPA00109">
    <property type="reaction ID" value="UER00182"/>
</dbReference>
<evidence type="ECO:0000313" key="8">
    <source>
        <dbReference type="EMBL" id="VYT64795.1"/>
    </source>
</evidence>
<dbReference type="HAMAP" id="MF_01978">
    <property type="entry name" value="Phosphofructokinase_II_B2"/>
    <property type="match status" value="1"/>
</dbReference>
<dbReference type="GO" id="GO:0005737">
    <property type="term" value="C:cytoplasm"/>
    <property type="evidence" value="ECO:0007669"/>
    <property type="project" value="UniProtKB-SubCell"/>
</dbReference>
<protein>
    <recommendedName>
        <fullName evidence="6">Pyrophosphate--fructose 6-phosphate 1-phosphotransferase</fullName>
        <ecNumber evidence="6">2.7.1.90</ecNumber>
    </recommendedName>
    <alternativeName>
        <fullName evidence="6">6-phosphofructokinase, pyrophosphate dependent</fullName>
    </alternativeName>
    <alternativeName>
        <fullName evidence="6">PPi-dependent phosphofructokinase</fullName>
        <shortName evidence="6">PPi-PFK</shortName>
    </alternativeName>
    <alternativeName>
        <fullName evidence="6">Pyrophosphate-dependent 6-phosphofructose-1-kinase</fullName>
    </alternativeName>
</protein>
<dbReference type="EC" id="2.7.1.90" evidence="6"/>
<evidence type="ECO:0000256" key="5">
    <source>
        <dbReference type="ARBA" id="ARBA00022842"/>
    </source>
</evidence>
<feature type="binding site" evidence="6">
    <location>
        <position position="12"/>
    </location>
    <ligand>
        <name>diphosphate</name>
        <dbReference type="ChEBI" id="CHEBI:33019"/>
    </ligand>
</feature>
<feature type="domain" description="Phosphofructokinase" evidence="7">
    <location>
        <begin position="4"/>
        <end position="290"/>
    </location>
</feature>
<keyword evidence="6" id="KW-0324">Glycolysis</keyword>
<dbReference type="GO" id="GO:0003872">
    <property type="term" value="F:6-phosphofructokinase activity"/>
    <property type="evidence" value="ECO:0007669"/>
    <property type="project" value="UniProtKB-UniRule"/>
</dbReference>
<feature type="binding site" evidence="6">
    <location>
        <position position="113"/>
    </location>
    <ligand>
        <name>Mg(2+)</name>
        <dbReference type="ChEBI" id="CHEBI:18420"/>
        <note>catalytic</note>
    </ligand>
</feature>
<evidence type="ECO:0000256" key="1">
    <source>
        <dbReference type="ARBA" id="ARBA00001946"/>
    </source>
</evidence>
<dbReference type="InterPro" id="IPR050929">
    <property type="entry name" value="PFKA"/>
</dbReference>
<dbReference type="PRINTS" id="PR00476">
    <property type="entry name" value="PHFRCTKINASE"/>
</dbReference>
<comment type="cofactor">
    <cofactor evidence="1 6">
        <name>Mg(2+)</name>
        <dbReference type="ChEBI" id="CHEBI:18420"/>
    </cofactor>
</comment>
<dbReference type="PIRSF" id="PIRSF036483">
    <property type="entry name" value="PFK_XF0274"/>
    <property type="match status" value="1"/>
</dbReference>
<evidence type="ECO:0000256" key="3">
    <source>
        <dbReference type="ARBA" id="ARBA00022723"/>
    </source>
</evidence>
<comment type="subcellular location">
    <subcellularLocation>
        <location evidence="6">Cytoplasm</location>
    </subcellularLocation>
</comment>
<dbReference type="Gene3D" id="3.40.50.450">
    <property type="match status" value="1"/>
</dbReference>
<evidence type="ECO:0000256" key="6">
    <source>
        <dbReference type="HAMAP-Rule" id="MF_01978"/>
    </source>
</evidence>
<keyword evidence="5 6" id="KW-0460">Magnesium</keyword>
<dbReference type="RefSeq" id="WP_156684219.1">
    <property type="nucleotide sequence ID" value="NZ_BAABZD010000001.1"/>
</dbReference>
<gene>
    <name evidence="8" type="primary">pfp_1</name>
    <name evidence="6" type="synonym">pfp</name>
    <name evidence="8" type="ORF">CSLFYP84_00115</name>
</gene>
<keyword evidence="2 6" id="KW-0808">Transferase</keyword>
<keyword evidence="6" id="KW-0963">Cytoplasm</keyword>
<proteinExistence type="inferred from homology"/>
<comment type="activity regulation">
    <text evidence="6">Non-allosteric.</text>
</comment>
<feature type="active site" description="Proton acceptor" evidence="6">
    <location>
        <position position="143"/>
    </location>
</feature>
<dbReference type="EMBL" id="CACRUA010000001">
    <property type="protein sequence ID" value="VYT64795.1"/>
    <property type="molecule type" value="Genomic_DNA"/>
</dbReference>
<dbReference type="NCBIfam" id="NF010675">
    <property type="entry name" value="PRK14072.1"/>
    <property type="match status" value="1"/>
</dbReference>
<dbReference type="PANTHER" id="PTHR45770">
    <property type="entry name" value="ATP-DEPENDENT 6-PHOSPHOFRUCTOKINASE 1"/>
    <property type="match status" value="1"/>
</dbReference>
<feature type="site" description="Important for catalytic activity and substrate specificity; stabilizes the transition state when the phosphoryl donor is PPi; prevents ATP from binding by mimicking the alpha-phosphate group of ATP" evidence="6">
    <location>
        <position position="114"/>
    </location>
</feature>
<evidence type="ECO:0000256" key="4">
    <source>
        <dbReference type="ARBA" id="ARBA00022777"/>
    </source>
</evidence>
<dbReference type="Gene3D" id="3.40.50.460">
    <property type="entry name" value="Phosphofructokinase domain"/>
    <property type="match status" value="1"/>
</dbReference>
<comment type="catalytic activity">
    <reaction evidence="6">
        <text>beta-D-fructose 6-phosphate + diphosphate = beta-D-fructose 1,6-bisphosphate + phosphate + H(+)</text>
        <dbReference type="Rhea" id="RHEA:13613"/>
        <dbReference type="ChEBI" id="CHEBI:15378"/>
        <dbReference type="ChEBI" id="CHEBI:32966"/>
        <dbReference type="ChEBI" id="CHEBI:33019"/>
        <dbReference type="ChEBI" id="CHEBI:43474"/>
        <dbReference type="ChEBI" id="CHEBI:57634"/>
        <dbReference type="EC" id="2.7.1.90"/>
    </reaction>
</comment>
<comment type="caution">
    <text evidence="6">Lacks conserved residue(s) required for the propagation of feature annotation.</text>
</comment>
<dbReference type="Pfam" id="PF00365">
    <property type="entry name" value="PFK"/>
    <property type="match status" value="1"/>
</dbReference>
<dbReference type="InterPro" id="IPR000023">
    <property type="entry name" value="Phosphofructokinase_dom"/>
</dbReference>
<feature type="binding site" evidence="6">
    <location>
        <begin position="187"/>
        <end position="189"/>
    </location>
    <ligand>
        <name>substrate</name>
    </ligand>
</feature>
<dbReference type="GO" id="GO:0006002">
    <property type="term" value="P:fructose 6-phosphate metabolic process"/>
    <property type="evidence" value="ECO:0007669"/>
    <property type="project" value="InterPro"/>
</dbReference>
<comment type="subunit">
    <text evidence="6">Homodimer.</text>
</comment>
<dbReference type="SUPFAM" id="SSF53784">
    <property type="entry name" value="Phosphofructokinase"/>
    <property type="match status" value="1"/>
</dbReference>
<evidence type="ECO:0000259" key="7">
    <source>
        <dbReference type="Pfam" id="PF00365"/>
    </source>
</evidence>
<feature type="binding site" evidence="6">
    <location>
        <begin position="141"/>
        <end position="143"/>
    </location>
    <ligand>
        <name>substrate</name>
    </ligand>
</feature>
<accession>A0A6N2YDB0</accession>
<keyword evidence="4 6" id="KW-0418">Kinase</keyword>
<dbReference type="GO" id="GO:0047334">
    <property type="term" value="F:diphosphate-fructose-6-phosphate 1-phosphotransferase activity"/>
    <property type="evidence" value="ECO:0007669"/>
    <property type="project" value="UniProtKB-EC"/>
</dbReference>
<dbReference type="InterPro" id="IPR035966">
    <property type="entry name" value="PKF_sf"/>
</dbReference>
<name>A0A6N2YDB0_CLOSY</name>
<comment type="pathway">
    <text evidence="6">Carbohydrate degradation; glycolysis; D-glyceraldehyde 3-phosphate and glycerone phosphate from D-glucose: step 3/4.</text>
</comment>
<dbReference type="InterPro" id="IPR022953">
    <property type="entry name" value="ATP_PFK"/>
</dbReference>
<comment type="similarity">
    <text evidence="6">Belongs to the phosphofructokinase type A (PFKA) family. PPi-dependent PFK group II subfamily. Clade 'B2' sub-subfamily.</text>
</comment>
<dbReference type="GO" id="GO:0046872">
    <property type="term" value="F:metal ion binding"/>
    <property type="evidence" value="ECO:0007669"/>
    <property type="project" value="UniProtKB-KW"/>
</dbReference>
<organism evidence="8">
    <name type="scientific">Clostridium symbiosum</name>
    <name type="common">Bacteroides symbiosus</name>
    <dbReference type="NCBI Taxonomy" id="1512"/>
    <lineage>
        <taxon>Bacteria</taxon>
        <taxon>Bacillati</taxon>
        <taxon>Bacillota</taxon>
        <taxon>Clostridia</taxon>
        <taxon>Lachnospirales</taxon>
        <taxon>Lachnospiraceae</taxon>
        <taxon>Otoolea</taxon>
    </lineage>
</organism>
<evidence type="ECO:0000256" key="2">
    <source>
        <dbReference type="ARBA" id="ARBA00022679"/>
    </source>
</evidence>
<feature type="binding site" evidence="6">
    <location>
        <position position="244"/>
    </location>
    <ligand>
        <name>substrate</name>
    </ligand>
</feature>
<keyword evidence="3 6" id="KW-0479">Metal-binding</keyword>
<dbReference type="InterPro" id="IPR011404">
    <property type="entry name" value="PPi-PFK"/>
</dbReference>
<reference evidence="8" key="1">
    <citation type="submission" date="2019-11" db="EMBL/GenBank/DDBJ databases">
        <authorList>
            <person name="Feng L."/>
        </authorList>
    </citation>
    <scope>NUCLEOTIDE SEQUENCE</scope>
    <source>
        <strain evidence="8">CsymbiosumLFYP84</strain>
    </source>
</reference>
<dbReference type="AlphaFoldDB" id="A0A6N2YDB0"/>
<sequence>MKKNIIVGQSGGPTAVINASLCGVIREGKCHPEQIGTVYGMINGIEGFLAGKYMDLSSGLSEEELELLKMTPAAFLGSCRFKLPEALSSEFYPTLFNKFEELNIGYFFYIGGNDSMDTVSKLSRYANGIGSDIRFIGIPKTIDNDLVGTDHTPGFGSAAKYVASTVREITLDASVYQQKSVTIVELMGRHAGWLTASSVLARKHGEDNPLLIYLPESPFEFEQFSADLKNAFEKSQTVVVCVSEGIADSAGHFICEYSNEAQLDTFGHKMLTGCGEILENYIRNQFGVKVRSVELNVSQRCSGMIVSGQDMKEAEEAGAFGVRSALDGVNGMMVAFKRACEEPYLMECFLADVNEICNKEKTFPAEWITKGGTDIGPEFLSYVLPLIKGEAERKMENGLPLYLYREQQ</sequence>